<dbReference type="GO" id="GO:0008233">
    <property type="term" value="F:peptidase activity"/>
    <property type="evidence" value="ECO:0007669"/>
    <property type="project" value="UniProtKB-KW"/>
</dbReference>
<dbReference type="InterPro" id="IPR005546">
    <property type="entry name" value="Autotransporte_beta"/>
</dbReference>
<gene>
    <name evidence="2" type="ORF">PsAD2_03816</name>
</gene>
<protein>
    <submittedName>
        <fullName evidence="2">Extracellular serine protease</fullName>
        <ecNumber evidence="2">3.4.21.-</ecNumber>
    </submittedName>
</protein>
<keyword evidence="2" id="KW-0645">Protease</keyword>
<dbReference type="PATRIC" id="fig|989403.3.peg.4157"/>
<keyword evidence="2" id="KW-0378">Hydrolase</keyword>
<reference evidence="2 3" key="1">
    <citation type="journal article" date="2016" name="Front. Microbiol.">
        <title>Comparative Genomic Analysis Reveals a Diverse Repertoire of Genes Involved in Prokaryote-Eukaryote Interactions within the Pseudovibrio Genus.</title>
        <authorList>
            <person name="Romano S."/>
            <person name="Fernandez-Guerra A."/>
            <person name="Reen F.J."/>
            <person name="Glockner F.O."/>
            <person name="Crowley S.P."/>
            <person name="O'Sullivan O."/>
            <person name="Cotter P.D."/>
            <person name="Adams C."/>
            <person name="Dobson A.D."/>
            <person name="O'Gara F."/>
        </authorList>
    </citation>
    <scope>NUCLEOTIDE SEQUENCE [LARGE SCALE GENOMIC DNA]</scope>
    <source>
        <strain evidence="2 3">Ad2</strain>
    </source>
</reference>
<evidence type="ECO:0000259" key="1">
    <source>
        <dbReference type="PROSITE" id="PS51208"/>
    </source>
</evidence>
<dbReference type="NCBIfam" id="TIGR04393">
    <property type="entry name" value="rpt_T5SS_PEPC"/>
    <property type="match status" value="4"/>
</dbReference>
<dbReference type="NCBIfam" id="TIGR01414">
    <property type="entry name" value="autotrans_barl"/>
    <property type="match status" value="1"/>
</dbReference>
<dbReference type="EMBL" id="LMCB01000098">
    <property type="protein sequence ID" value="KZL12511.1"/>
    <property type="molecule type" value="Genomic_DNA"/>
</dbReference>
<evidence type="ECO:0000313" key="3">
    <source>
        <dbReference type="Proteomes" id="UP000076577"/>
    </source>
</evidence>
<proteinExistence type="predicted"/>
<dbReference type="InterPro" id="IPR030895">
    <property type="entry name" value="T5SS_PEPC_rpt"/>
</dbReference>
<dbReference type="SMART" id="SM00869">
    <property type="entry name" value="Autotransporter"/>
    <property type="match status" value="1"/>
</dbReference>
<dbReference type="OrthoDB" id="9804931at2"/>
<comment type="caution">
    <text evidence="2">The sequence shown here is derived from an EMBL/GenBank/DDBJ whole genome shotgun (WGS) entry which is preliminary data.</text>
</comment>
<dbReference type="InterPro" id="IPR036709">
    <property type="entry name" value="Autotransporte_beta_dom_sf"/>
</dbReference>
<dbReference type="Proteomes" id="UP000076577">
    <property type="component" value="Unassembled WGS sequence"/>
</dbReference>
<dbReference type="RefSeq" id="WP_068009530.1">
    <property type="nucleotide sequence ID" value="NZ_FOFM01000001.1"/>
</dbReference>
<evidence type="ECO:0000313" key="2">
    <source>
        <dbReference type="EMBL" id="KZL12511.1"/>
    </source>
</evidence>
<dbReference type="GO" id="GO:0006508">
    <property type="term" value="P:proteolysis"/>
    <property type="evidence" value="ECO:0007669"/>
    <property type="project" value="UniProtKB-KW"/>
</dbReference>
<organism evidence="2 3">
    <name type="scientific">Pseudovibrio axinellae</name>
    <dbReference type="NCBI Taxonomy" id="989403"/>
    <lineage>
        <taxon>Bacteria</taxon>
        <taxon>Pseudomonadati</taxon>
        <taxon>Pseudomonadota</taxon>
        <taxon>Alphaproteobacteria</taxon>
        <taxon>Hyphomicrobiales</taxon>
        <taxon>Stappiaceae</taxon>
        <taxon>Pseudovibrio</taxon>
    </lineage>
</organism>
<dbReference type="STRING" id="989403.SAMN05421798_101164"/>
<dbReference type="SUPFAM" id="SSF103515">
    <property type="entry name" value="Autotransporter"/>
    <property type="match status" value="1"/>
</dbReference>
<dbReference type="Gene3D" id="2.40.128.130">
    <property type="entry name" value="Autotransporter beta-domain"/>
    <property type="match status" value="1"/>
</dbReference>
<feature type="domain" description="Autotransporter" evidence="1">
    <location>
        <begin position="767"/>
        <end position="1041"/>
    </location>
</feature>
<keyword evidence="3" id="KW-1185">Reference proteome</keyword>
<dbReference type="InterPro" id="IPR006315">
    <property type="entry name" value="OM_autotransptr_brl_dom"/>
</dbReference>
<sequence>MTISILEQSAYFQEKAQSLLSKTAIVGSLAALSLISVPAAFAADGLLFVDEDTQLSEVQESFGGVVAVGAPGGATLTIENGSIVDAEVIGAGFTGEPDFGIPAGDQGAIVVTGEETEASATGIYLGVGGEGTLSVLNGGTVSAELVVLGTLDGGSGTINVEGENSLLQTLETYIGEETGTSGQVSVSDGGTLFSGLLSVGSDGGDGSFSISNGGQAATITGIVGEGNGSTGVVTISGEGSSWDLVSVSDAEEIAGIPQGTLFPGGFDGDPGILIVGMFEGATGTVNITDGGSVSSIKGFVGGHASYASGEGGTGVVNVSGENSRWDNSNVLVVGTSGNGSLNIKDGGTVTALASAIGDEEGATGAVSVTGDGANLTISDEFVVGYNGQGSLTVNKGGTVTASYAVIGGNKNSSGSVSVSGTETSLLASDYLLVGYEGQGSLTISDGAVVSVQDGEGTVYLADMEDSTGTINIGAAKGEEAVAAGYLEAAAVQFGEGEGLLVFNHTNEDYLFDTSLTGLNVAFEFISGETILGGDNSDVEASVEAGSTLSVNGTLGDIEVLEDGILGGSGTVKSIDVQSGGRVAPGNSIGTLTVTGNTGFSDNTFYDVEIDEAGNSDKLDVTGAVTIANNVEVNVTPEDGNTGSIDYIDGSQYTIIEAAGGVIGTFSSVVDNLYFFDTSLSYDANSVYLDLARNSLTFVNAAQTSNQRAVGGSLNGIGAGPLNAAVLGLSSGEIGDAYDQLSGDIYASVNNILLEDSRFLRSAVLEESNTGGRLFWGKAYGAWGSWDSDGNAAGVDRNAGGLIVGIDTHLTETLSAGLTAGYGHTSIDDDSVSSASVDSYHIGVYGAGSFGDASLKAGLTYSYNQIDSERDVRFGSLSEDLSANYNAGTFQVFTEAGYDLDTSFATLTPFAGLAYVNVNSDGFSESGGDAVLAVNSASDGTAITNLGLRINKAFDLSGANVAVSGSIAWQRIYGNSFTSDNAFTGGNSFSVSGVPTNQDSAVMNAGVSMMFSENTQISLSYDALLSSDVQDQSVKAVLKAQF</sequence>
<dbReference type="GO" id="GO:0019867">
    <property type="term" value="C:outer membrane"/>
    <property type="evidence" value="ECO:0007669"/>
    <property type="project" value="InterPro"/>
</dbReference>
<accession>A0A165ULG3</accession>
<dbReference type="EC" id="3.4.21.-" evidence="2"/>
<dbReference type="PROSITE" id="PS51208">
    <property type="entry name" value="AUTOTRANSPORTER"/>
    <property type="match status" value="1"/>
</dbReference>
<name>A0A165ULG3_9HYPH</name>
<dbReference type="AlphaFoldDB" id="A0A165ULG3"/>
<dbReference type="Pfam" id="PF03797">
    <property type="entry name" value="Autotransporter"/>
    <property type="match status" value="1"/>
</dbReference>